<feature type="non-terminal residue" evidence="2">
    <location>
        <position position="1"/>
    </location>
</feature>
<gene>
    <name evidence="2" type="ORF">OTU49_014841</name>
</gene>
<evidence type="ECO:0000256" key="1">
    <source>
        <dbReference type="SAM" id="MobiDB-lite"/>
    </source>
</evidence>
<sequence>GGPPPPPPPPPIPGIIPSSRLPSEIPARVPVMNPPAALAGAMLKDKKPFTYTPGGLDLSEINNQPRPQQNGNVATMDQPANGADLGPPIQSRSFRLLQNVLDHQDTAEPQGPVHIPNFRQQQKPPQMQQQGQYQQLGQYQQPGQYQQSNQNQQPGGVRSATAADQAVPEPKKYMGGSIPSRSFKMLQAMTNTDDVVGPGQSDL</sequence>
<feature type="compositionally biased region" description="Polar residues" evidence="1">
    <location>
        <begin position="60"/>
        <end position="75"/>
    </location>
</feature>
<name>A0AAW0Y0W6_CHEQU</name>
<evidence type="ECO:0000313" key="2">
    <source>
        <dbReference type="EMBL" id="KAK8750465.1"/>
    </source>
</evidence>
<protein>
    <submittedName>
        <fullName evidence="2">Uncharacterized protein</fullName>
    </submittedName>
</protein>
<feature type="compositionally biased region" description="Pro residues" evidence="1">
    <location>
        <begin position="1"/>
        <end position="14"/>
    </location>
</feature>
<accession>A0AAW0Y0W6</accession>
<feature type="compositionally biased region" description="Low complexity" evidence="1">
    <location>
        <begin position="120"/>
        <end position="156"/>
    </location>
</feature>
<organism evidence="2 3">
    <name type="scientific">Cherax quadricarinatus</name>
    <name type="common">Australian red claw crayfish</name>
    <dbReference type="NCBI Taxonomy" id="27406"/>
    <lineage>
        <taxon>Eukaryota</taxon>
        <taxon>Metazoa</taxon>
        <taxon>Ecdysozoa</taxon>
        <taxon>Arthropoda</taxon>
        <taxon>Crustacea</taxon>
        <taxon>Multicrustacea</taxon>
        <taxon>Malacostraca</taxon>
        <taxon>Eumalacostraca</taxon>
        <taxon>Eucarida</taxon>
        <taxon>Decapoda</taxon>
        <taxon>Pleocyemata</taxon>
        <taxon>Astacidea</taxon>
        <taxon>Parastacoidea</taxon>
        <taxon>Parastacidae</taxon>
        <taxon>Cherax</taxon>
    </lineage>
</organism>
<feature type="region of interest" description="Disordered" evidence="1">
    <location>
        <begin position="184"/>
        <end position="203"/>
    </location>
</feature>
<dbReference type="EMBL" id="JARKIK010000007">
    <property type="protein sequence ID" value="KAK8750465.1"/>
    <property type="molecule type" value="Genomic_DNA"/>
</dbReference>
<reference evidence="2 3" key="1">
    <citation type="journal article" date="2024" name="BMC Genomics">
        <title>Genome assembly of redclaw crayfish (Cherax quadricarinatus) provides insights into its immune adaptation and hypoxia tolerance.</title>
        <authorList>
            <person name="Liu Z."/>
            <person name="Zheng J."/>
            <person name="Li H."/>
            <person name="Fang K."/>
            <person name="Wang S."/>
            <person name="He J."/>
            <person name="Zhou D."/>
            <person name="Weng S."/>
            <person name="Chi M."/>
            <person name="Gu Z."/>
            <person name="He J."/>
            <person name="Li F."/>
            <person name="Wang M."/>
        </authorList>
    </citation>
    <scope>NUCLEOTIDE SEQUENCE [LARGE SCALE GENOMIC DNA]</scope>
    <source>
        <strain evidence="2">ZL_2023a</strain>
    </source>
</reference>
<proteinExistence type="predicted"/>
<dbReference type="AlphaFoldDB" id="A0AAW0Y0W6"/>
<keyword evidence="3" id="KW-1185">Reference proteome</keyword>
<feature type="region of interest" description="Disordered" evidence="1">
    <location>
        <begin position="47"/>
        <end position="179"/>
    </location>
</feature>
<comment type="caution">
    <text evidence="2">The sequence shown here is derived from an EMBL/GenBank/DDBJ whole genome shotgun (WGS) entry which is preliminary data.</text>
</comment>
<feature type="region of interest" description="Disordered" evidence="1">
    <location>
        <begin position="1"/>
        <end position="21"/>
    </location>
</feature>
<dbReference type="Proteomes" id="UP001445076">
    <property type="component" value="Unassembled WGS sequence"/>
</dbReference>
<evidence type="ECO:0000313" key="3">
    <source>
        <dbReference type="Proteomes" id="UP001445076"/>
    </source>
</evidence>